<evidence type="ECO:0000256" key="2">
    <source>
        <dbReference type="ARBA" id="ARBA00022448"/>
    </source>
</evidence>
<comment type="subcellular location">
    <subcellularLocation>
        <location evidence="1">Mitochondrion inner membrane</location>
        <topology evidence="1">Peripheral membrane protein</topology>
        <orientation evidence="1">Matrix side</orientation>
    </subcellularLocation>
</comment>
<evidence type="ECO:0000313" key="18">
    <source>
        <dbReference type="Ensembl" id="ENSZALP00000002736.1"/>
    </source>
</evidence>
<keyword evidence="7" id="KW-0007">Acetylation</keyword>
<dbReference type="InterPro" id="IPR007863">
    <property type="entry name" value="Peptidase_M16_C"/>
</dbReference>
<dbReference type="Ensembl" id="ENSZALT00000004526.1">
    <property type="protein sequence ID" value="ENSZALP00000002736.1"/>
    <property type="gene ID" value="ENSZALG00000002827.1"/>
</dbReference>
<evidence type="ECO:0000256" key="7">
    <source>
        <dbReference type="ARBA" id="ARBA00022990"/>
    </source>
</evidence>
<sequence>MESNSISDLKSVILSFLLPAAECRALVKRFYSLKVAPKVSSSPTAAKVKLCPDSQGLEITKLPNGLVIASLENFSPVSKIGVFIKAGSRYEINSNLGTTHLLRLASNLTTKGASSFRITRGIEAVGGSLSVHATREKMAYSVECLRDHVDTVMEYLLNVTTAPEFRPWEVADLQPQLKVDKTIARQNVQVRVLEKLHAAAYKNTLANPLYCPDYRIGKITSEQLHHFVQNNFTSSRIALVGIGIYHSTLKQVAEQFLNIRSGAGTPGAKAVYKGGEIRKQTGDSLVHAAIVAEGAVAGSPEANAFSVLQYVLGAGPLVKRGSSVTSKLTQGVAKATSQPFDVSAFNVNYSDSGLFGIYTISQAPNTREVIKAALNQVKAIAQGGVTDADVTTAKNQLKANYLMSVETSEGLLNEIGSEALVSGTHTSPSAAAQKIDSVATADVVNAAKKFLSGKKSMAASGELANTPFLDEL</sequence>
<dbReference type="PANTHER" id="PTHR11851">
    <property type="entry name" value="METALLOPROTEASE"/>
    <property type="match status" value="1"/>
</dbReference>
<dbReference type="SUPFAM" id="SSF63411">
    <property type="entry name" value="LuxS/MPP-like metallohydrolase"/>
    <property type="match status" value="2"/>
</dbReference>
<keyword evidence="5" id="KW-0809">Transit peptide</keyword>
<evidence type="ECO:0000256" key="4">
    <source>
        <dbReference type="ARBA" id="ARBA00022792"/>
    </source>
</evidence>
<organism evidence="18 19">
    <name type="scientific">Zonotrichia albicollis</name>
    <name type="common">White-throated sparrow</name>
    <name type="synonym">Fringilla albicollis</name>
    <dbReference type="NCBI Taxonomy" id="44394"/>
    <lineage>
        <taxon>Eukaryota</taxon>
        <taxon>Metazoa</taxon>
        <taxon>Chordata</taxon>
        <taxon>Craniata</taxon>
        <taxon>Vertebrata</taxon>
        <taxon>Euteleostomi</taxon>
        <taxon>Archelosauria</taxon>
        <taxon>Archosauria</taxon>
        <taxon>Dinosauria</taxon>
        <taxon>Saurischia</taxon>
        <taxon>Theropoda</taxon>
        <taxon>Coelurosauria</taxon>
        <taxon>Aves</taxon>
        <taxon>Neognathae</taxon>
        <taxon>Neoaves</taxon>
        <taxon>Telluraves</taxon>
        <taxon>Australaves</taxon>
        <taxon>Passeriformes</taxon>
        <taxon>Passerellidae</taxon>
        <taxon>Zonotrichia</taxon>
    </lineage>
</organism>
<evidence type="ECO:0000256" key="13">
    <source>
        <dbReference type="ARBA" id="ARBA00041778"/>
    </source>
</evidence>
<dbReference type="AlphaFoldDB" id="A0A8D2M6B2"/>
<keyword evidence="19" id="KW-1185">Reference proteome</keyword>
<dbReference type="GO" id="GO:0046872">
    <property type="term" value="F:metal ion binding"/>
    <property type="evidence" value="ECO:0007669"/>
    <property type="project" value="InterPro"/>
</dbReference>
<dbReference type="InterPro" id="IPR011249">
    <property type="entry name" value="Metalloenz_LuxS/M16"/>
</dbReference>
<protein>
    <recommendedName>
        <fullName evidence="11">Cytochrome b-c1 complex subunit 2, mitochondrial</fullName>
    </recommendedName>
    <alternativeName>
        <fullName evidence="13">Complex III subunit 2</fullName>
    </alternativeName>
    <alternativeName>
        <fullName evidence="12">Core protein II</fullName>
    </alternativeName>
    <alternativeName>
        <fullName evidence="14">Ubiquinol-cytochrome-c reductase complex core protein 2</fullName>
    </alternativeName>
</protein>
<dbReference type="Pfam" id="PF00675">
    <property type="entry name" value="Peptidase_M16"/>
    <property type="match status" value="1"/>
</dbReference>
<name>A0A8D2M6B2_ZONAL</name>
<reference evidence="18" key="1">
    <citation type="submission" date="2025-08" db="UniProtKB">
        <authorList>
            <consortium name="Ensembl"/>
        </authorList>
    </citation>
    <scope>IDENTIFICATION</scope>
</reference>
<dbReference type="InterPro" id="IPR050361">
    <property type="entry name" value="MPP/UQCRC_Complex"/>
</dbReference>
<keyword evidence="8" id="KW-0496">Mitochondrion</keyword>
<feature type="domain" description="Peptidase M16 C-terminal" evidence="17">
    <location>
        <begin position="218"/>
        <end position="397"/>
    </location>
</feature>
<evidence type="ECO:0000259" key="16">
    <source>
        <dbReference type="Pfam" id="PF00675"/>
    </source>
</evidence>
<dbReference type="FunFam" id="3.30.830.10:FF:000018">
    <property type="entry name" value="Cytochrome b-c1 complex subunit 2, mitochondrial"/>
    <property type="match status" value="1"/>
</dbReference>
<dbReference type="Pfam" id="PF05193">
    <property type="entry name" value="Peptidase_M16_C"/>
    <property type="match status" value="1"/>
</dbReference>
<evidence type="ECO:0000256" key="15">
    <source>
        <dbReference type="ARBA" id="ARBA00064731"/>
    </source>
</evidence>
<evidence type="ECO:0000256" key="10">
    <source>
        <dbReference type="ARBA" id="ARBA00038146"/>
    </source>
</evidence>
<evidence type="ECO:0000256" key="12">
    <source>
        <dbReference type="ARBA" id="ARBA00041372"/>
    </source>
</evidence>
<feature type="domain" description="Peptidase M16 N-terminal" evidence="16">
    <location>
        <begin position="68"/>
        <end position="213"/>
    </location>
</feature>
<evidence type="ECO:0000256" key="1">
    <source>
        <dbReference type="ARBA" id="ARBA00004443"/>
    </source>
</evidence>
<accession>A0A8D2M6B2</accession>
<evidence type="ECO:0000256" key="14">
    <source>
        <dbReference type="ARBA" id="ARBA00042707"/>
    </source>
</evidence>
<dbReference type="GO" id="GO:0005743">
    <property type="term" value="C:mitochondrial inner membrane"/>
    <property type="evidence" value="ECO:0007669"/>
    <property type="project" value="UniProtKB-SubCell"/>
</dbReference>
<keyword evidence="9" id="KW-0472">Membrane</keyword>
<evidence type="ECO:0000259" key="17">
    <source>
        <dbReference type="Pfam" id="PF05193"/>
    </source>
</evidence>
<evidence type="ECO:0000256" key="9">
    <source>
        <dbReference type="ARBA" id="ARBA00023136"/>
    </source>
</evidence>
<gene>
    <name evidence="18" type="primary">LOC102072531</name>
</gene>
<comment type="subunit">
    <text evidence="15">Component of the ubiquinol-cytochrome c oxidoreductase (cytochrome b-c1 complex, complex III, CIII), a multisubunit enzyme composed of 11 subunits. The complex is composed of 3 respiratory subunits cytochrome b, cytochrome c1 and Rieske protein UQCRFS1, 2 core protein subunits UQCRC1/QCR1 and UQCRC2/QCR2, and 6 low-molecular weight protein subunits UQCRH/QCR6, UQCRB/QCR7, UQCRQ/QCR8, UQCR10/QCR9, UQCR11/QCR10 and subunit 9, the cleavage product of Rieske protein UQCRFS1. The complex exists as an obligatory dimer and forms supercomplexes (SCs) in the inner mitochondrial membrane with NADH-ubiquinone oxidoreductase (complex I, CI) and cytochrome c oxidase (complex IV, CIV), resulting in different assemblies (supercomplex SCI(1)III(2)IV(1) and megacomplex MCI(2)III(2)IV(2)). Interacts with RAB5IF. Interacts with STMP1.</text>
</comment>
<dbReference type="Gene3D" id="3.30.830.10">
    <property type="entry name" value="Metalloenzyme, LuxS/M16 peptidase-like"/>
    <property type="match status" value="2"/>
</dbReference>
<keyword evidence="3" id="KW-0679">Respiratory chain</keyword>
<dbReference type="FunFam" id="3.30.830.10:FF:000026">
    <property type="entry name" value="Cytochrome b-c1 complex subunit 2, mitochondrial"/>
    <property type="match status" value="1"/>
</dbReference>
<keyword evidence="2" id="KW-0813">Transport</keyword>
<dbReference type="PANTHER" id="PTHR11851:SF226">
    <property type="entry name" value="CYTOCHROME B-C1 COMPLEX SUBUNIT 2, MITOCHONDRIAL"/>
    <property type="match status" value="1"/>
</dbReference>
<evidence type="ECO:0000256" key="5">
    <source>
        <dbReference type="ARBA" id="ARBA00022946"/>
    </source>
</evidence>
<evidence type="ECO:0000256" key="3">
    <source>
        <dbReference type="ARBA" id="ARBA00022660"/>
    </source>
</evidence>
<evidence type="ECO:0000256" key="6">
    <source>
        <dbReference type="ARBA" id="ARBA00022982"/>
    </source>
</evidence>
<evidence type="ECO:0000313" key="19">
    <source>
        <dbReference type="Proteomes" id="UP000694413"/>
    </source>
</evidence>
<reference evidence="18" key="2">
    <citation type="submission" date="2025-09" db="UniProtKB">
        <authorList>
            <consortium name="Ensembl"/>
        </authorList>
    </citation>
    <scope>IDENTIFICATION</scope>
</reference>
<dbReference type="GO" id="GO:0045275">
    <property type="term" value="C:respiratory chain complex III"/>
    <property type="evidence" value="ECO:0007669"/>
    <property type="project" value="UniProtKB-ARBA"/>
</dbReference>
<proteinExistence type="inferred from homology"/>
<dbReference type="Proteomes" id="UP000694413">
    <property type="component" value="Unassembled WGS sequence"/>
</dbReference>
<keyword evidence="4" id="KW-0999">Mitochondrion inner membrane</keyword>
<evidence type="ECO:0000256" key="11">
    <source>
        <dbReference type="ARBA" id="ARBA00040751"/>
    </source>
</evidence>
<evidence type="ECO:0000256" key="8">
    <source>
        <dbReference type="ARBA" id="ARBA00023128"/>
    </source>
</evidence>
<dbReference type="InterPro" id="IPR011765">
    <property type="entry name" value="Pept_M16_N"/>
</dbReference>
<keyword evidence="6" id="KW-0249">Electron transport</keyword>
<comment type="similarity">
    <text evidence="10">Belongs to the peptidase M16 family. UQCRC2/QCR2 subfamily.</text>
</comment>